<reference evidence="2" key="1">
    <citation type="submission" date="2021-03" db="EMBL/GenBank/DDBJ databases">
        <title>Acanthopleuribacteraceae sp. M133.</title>
        <authorList>
            <person name="Wang G."/>
        </authorList>
    </citation>
    <scope>NUCLEOTIDE SEQUENCE</scope>
    <source>
        <strain evidence="2">M133</strain>
    </source>
</reference>
<sequence length="192" mass="21572">MQQDPAAMTDDPSSDEAIKCRIKLAIESKNMKIKRFAREAGMAYPSLRDYHSGLRKPGFDAIAAILRFTGVSGDWLMLGKGPMFLDQPEKATSVDEALIGRIAQQVAYAYDMQRDDQIEVAEADGLYSARRRELREELKRAGERAVLSANVYNRVAGLDDASREETIRREVAQLVRLHRGLNATRLEEEGGW</sequence>
<name>A0A8A4TTP3_SULCO</name>
<dbReference type="SMART" id="SM00530">
    <property type="entry name" value="HTH_XRE"/>
    <property type="match status" value="1"/>
</dbReference>
<evidence type="ECO:0000313" key="3">
    <source>
        <dbReference type="Proteomes" id="UP000663929"/>
    </source>
</evidence>
<evidence type="ECO:0000259" key="1">
    <source>
        <dbReference type="PROSITE" id="PS50943"/>
    </source>
</evidence>
<feature type="domain" description="HTH cro/C1-type" evidence="1">
    <location>
        <begin position="22"/>
        <end position="76"/>
    </location>
</feature>
<dbReference type="CDD" id="cd00093">
    <property type="entry name" value="HTH_XRE"/>
    <property type="match status" value="1"/>
</dbReference>
<dbReference type="RefSeq" id="WP_237382998.1">
    <property type="nucleotide sequence ID" value="NZ_CP071793.1"/>
</dbReference>
<dbReference type="Gene3D" id="1.10.260.40">
    <property type="entry name" value="lambda repressor-like DNA-binding domains"/>
    <property type="match status" value="1"/>
</dbReference>
<accession>A0A8A4TTP3</accession>
<dbReference type="PROSITE" id="PS50943">
    <property type="entry name" value="HTH_CROC1"/>
    <property type="match status" value="1"/>
</dbReference>
<evidence type="ECO:0000313" key="2">
    <source>
        <dbReference type="EMBL" id="QTD52900.1"/>
    </source>
</evidence>
<gene>
    <name evidence="2" type="ORF">J3U87_10520</name>
</gene>
<dbReference type="KEGG" id="scor:J3U87_10520"/>
<dbReference type="InterPro" id="IPR001387">
    <property type="entry name" value="Cro/C1-type_HTH"/>
</dbReference>
<organism evidence="2 3">
    <name type="scientific">Sulfidibacter corallicola</name>
    <dbReference type="NCBI Taxonomy" id="2818388"/>
    <lineage>
        <taxon>Bacteria</taxon>
        <taxon>Pseudomonadati</taxon>
        <taxon>Acidobacteriota</taxon>
        <taxon>Holophagae</taxon>
        <taxon>Acanthopleuribacterales</taxon>
        <taxon>Acanthopleuribacteraceae</taxon>
        <taxon>Sulfidibacter</taxon>
    </lineage>
</organism>
<keyword evidence="3" id="KW-1185">Reference proteome</keyword>
<dbReference type="SUPFAM" id="SSF47413">
    <property type="entry name" value="lambda repressor-like DNA-binding domains"/>
    <property type="match status" value="1"/>
</dbReference>
<dbReference type="EMBL" id="CP071793">
    <property type="protein sequence ID" value="QTD52900.1"/>
    <property type="molecule type" value="Genomic_DNA"/>
</dbReference>
<dbReference type="InterPro" id="IPR010982">
    <property type="entry name" value="Lambda_DNA-bd_dom_sf"/>
</dbReference>
<dbReference type="Proteomes" id="UP000663929">
    <property type="component" value="Chromosome"/>
</dbReference>
<protein>
    <submittedName>
        <fullName evidence="2">Helix-turn-helix transcriptional regulator</fullName>
    </submittedName>
</protein>
<dbReference type="Pfam" id="PF01381">
    <property type="entry name" value="HTH_3"/>
    <property type="match status" value="1"/>
</dbReference>
<proteinExistence type="predicted"/>
<dbReference type="GO" id="GO:0003677">
    <property type="term" value="F:DNA binding"/>
    <property type="evidence" value="ECO:0007669"/>
    <property type="project" value="InterPro"/>
</dbReference>
<dbReference type="AlphaFoldDB" id="A0A8A4TTP3"/>